<dbReference type="GO" id="GO:0004553">
    <property type="term" value="F:hydrolase activity, hydrolyzing O-glycosyl compounds"/>
    <property type="evidence" value="ECO:0007669"/>
    <property type="project" value="InterPro"/>
</dbReference>
<dbReference type="InterPro" id="IPR006103">
    <property type="entry name" value="Glyco_hydro_2_cat"/>
</dbReference>
<keyword evidence="3" id="KW-0326">Glycosidase</keyword>
<evidence type="ECO:0008006" key="9">
    <source>
        <dbReference type="Google" id="ProtNLM"/>
    </source>
</evidence>
<feature type="domain" description="Glycoside hydrolase family 2 catalytic" evidence="6">
    <location>
        <begin position="294"/>
        <end position="479"/>
    </location>
</feature>
<comment type="similarity">
    <text evidence="1">Belongs to the glycosyl hydrolase 2 family.</text>
</comment>
<dbReference type="GO" id="GO:0005975">
    <property type="term" value="P:carbohydrate metabolic process"/>
    <property type="evidence" value="ECO:0007669"/>
    <property type="project" value="InterPro"/>
</dbReference>
<evidence type="ECO:0000256" key="2">
    <source>
        <dbReference type="ARBA" id="ARBA00022801"/>
    </source>
</evidence>
<dbReference type="EMBL" id="GL832969">
    <property type="protein sequence ID" value="EGD74550.1"/>
    <property type="molecule type" value="Genomic_DNA"/>
</dbReference>
<dbReference type="Gene3D" id="3.20.20.80">
    <property type="entry name" value="Glycosidases"/>
    <property type="match status" value="1"/>
</dbReference>
<dbReference type="OrthoDB" id="408532at2759"/>
<protein>
    <recommendedName>
        <fullName evidence="9">Beta-glucuronidase</fullName>
    </recommendedName>
</protein>
<evidence type="ECO:0000313" key="8">
    <source>
        <dbReference type="Proteomes" id="UP000007799"/>
    </source>
</evidence>
<dbReference type="Gene3D" id="2.60.120.260">
    <property type="entry name" value="Galactose-binding domain-like"/>
    <property type="match status" value="1"/>
</dbReference>
<reference evidence="7" key="1">
    <citation type="submission" date="2009-08" db="EMBL/GenBank/DDBJ databases">
        <title>Annotation of Salpingoeca rosetta.</title>
        <authorList>
            <consortium name="The Broad Institute Genome Sequencing Platform"/>
            <person name="Russ C."/>
            <person name="Cuomo C."/>
            <person name="Burger G."/>
            <person name="Gray M.W."/>
            <person name="Holland P.W.H."/>
            <person name="King N."/>
            <person name="Lang F.B.F."/>
            <person name="Roger A.J."/>
            <person name="Ruiz-Trillo I."/>
            <person name="Young S.K."/>
            <person name="Zeng Q."/>
            <person name="Gargeya S."/>
            <person name="Alvarado L."/>
            <person name="Berlin A."/>
            <person name="Chapman S.B."/>
            <person name="Chen Z."/>
            <person name="Freedman E."/>
            <person name="Gellesch M."/>
            <person name="Goldberg J."/>
            <person name="Griggs A."/>
            <person name="Gujja S."/>
            <person name="Heilman E."/>
            <person name="Heiman D."/>
            <person name="Howarth C."/>
            <person name="Mehta T."/>
            <person name="Neiman D."/>
            <person name="Pearson M."/>
            <person name="Roberts A."/>
            <person name="Saif S."/>
            <person name="Shea T."/>
            <person name="Shenoy N."/>
            <person name="Sisk P."/>
            <person name="Stolte C."/>
            <person name="Sykes S."/>
            <person name="White J."/>
            <person name="Yandava C."/>
            <person name="Haas B."/>
            <person name="Nusbaum C."/>
            <person name="Birren B."/>
        </authorList>
    </citation>
    <scope>NUCLEOTIDE SEQUENCE [LARGE SCALE GENOMIC DNA]</scope>
    <source>
        <strain evidence="7">ATCC 50818</strain>
    </source>
</reference>
<dbReference type="SUPFAM" id="SSF49303">
    <property type="entry name" value="beta-Galactosidase/glucuronidase domain"/>
    <property type="match status" value="1"/>
</dbReference>
<proteinExistence type="inferred from homology"/>
<sequence length="511" mass="56196">MSMMTVAAARTMAAVAACMSSTTHAATKMPFWPQYPTRTLAILNGEWDFGYLDNVPDAINFDIKNAVFNESMSVPAAFDVAQPGVMGPRGTAFYRRQFDLSPNHKGLLYFAACSFYCRVFVDGQALGDHRAGGYQAFWMHVPASTNHTRELVVLVDNRFNATTAPTHTGGDFYHYSGITRDVILHEVPAETFILQVETFTLSLHGDIKVRVVLGGDTSVSAVNLNLTFDGTSTKAFSQVPVTNGVAVLANVSVPNAKLWSPASPHLHTLTVAINNRADAVQVRFGVRLVTVGSDARVHINGERIKLLGFNRHTMWPDTGSALTLDQVQRDVAILVDVGANYVRGAHYPQDQRFLDLCDEHGIMVWEETLGPGVTVKDLTSPYWMRYQLQAVNEMISASINHPSVIFHAFYNEGPSDNPAACPGYNASASAIRARVGSPPSRLVTWASDTRTNDVCLHIADVVSFNDYPAWYNHPGDIKYPKIFWQTQVDWVKKHFPGPHGGGDGVMCVYEV</sequence>
<dbReference type="SUPFAM" id="SSF51445">
    <property type="entry name" value="(Trans)glycosidases"/>
    <property type="match status" value="1"/>
</dbReference>
<feature type="chain" id="PRO_5003290945" description="Beta-glucuronidase" evidence="4">
    <location>
        <begin position="26"/>
        <end position="511"/>
    </location>
</feature>
<dbReference type="FunCoup" id="F2UD55">
    <property type="interactions" value="500"/>
</dbReference>
<accession>F2UD55</accession>
<dbReference type="KEGG" id="sre:PTSG_05914"/>
<dbReference type="InterPro" id="IPR008979">
    <property type="entry name" value="Galactose-bd-like_sf"/>
</dbReference>
<dbReference type="Gene3D" id="2.60.40.10">
    <property type="entry name" value="Immunoglobulins"/>
    <property type="match status" value="1"/>
</dbReference>
<dbReference type="SUPFAM" id="SSF49785">
    <property type="entry name" value="Galactose-binding domain-like"/>
    <property type="match status" value="1"/>
</dbReference>
<feature type="domain" description="Glycoside hydrolase family 2 immunoglobulin-like beta-sandwich" evidence="5">
    <location>
        <begin position="214"/>
        <end position="287"/>
    </location>
</feature>
<evidence type="ECO:0000259" key="6">
    <source>
        <dbReference type="Pfam" id="PF02836"/>
    </source>
</evidence>
<organism evidence="8">
    <name type="scientific">Salpingoeca rosetta (strain ATCC 50818 / BSB-021)</name>
    <dbReference type="NCBI Taxonomy" id="946362"/>
    <lineage>
        <taxon>Eukaryota</taxon>
        <taxon>Choanoflagellata</taxon>
        <taxon>Craspedida</taxon>
        <taxon>Salpingoecidae</taxon>
        <taxon>Salpingoeca</taxon>
    </lineage>
</organism>
<evidence type="ECO:0000256" key="4">
    <source>
        <dbReference type="SAM" id="SignalP"/>
    </source>
</evidence>
<keyword evidence="4" id="KW-0732">Signal</keyword>
<dbReference type="AlphaFoldDB" id="F2UD55"/>
<keyword evidence="2" id="KW-0378">Hydrolase</keyword>
<dbReference type="InterPro" id="IPR036156">
    <property type="entry name" value="Beta-gal/glucu_dom_sf"/>
</dbReference>
<dbReference type="eggNOG" id="KOG2024">
    <property type="taxonomic scope" value="Eukaryota"/>
</dbReference>
<dbReference type="PRINTS" id="PR00132">
    <property type="entry name" value="GLHYDRLASE2"/>
</dbReference>
<dbReference type="InterPro" id="IPR051913">
    <property type="entry name" value="GH2_Domain-Containing"/>
</dbReference>
<dbReference type="InterPro" id="IPR006102">
    <property type="entry name" value="Ig-like_GH2"/>
</dbReference>
<evidence type="ECO:0000256" key="1">
    <source>
        <dbReference type="ARBA" id="ARBA00007401"/>
    </source>
</evidence>
<evidence type="ECO:0000313" key="7">
    <source>
        <dbReference type="EMBL" id="EGD74550.1"/>
    </source>
</evidence>
<dbReference type="Pfam" id="PF02836">
    <property type="entry name" value="Glyco_hydro_2_C"/>
    <property type="match status" value="1"/>
</dbReference>
<keyword evidence="8" id="KW-1185">Reference proteome</keyword>
<dbReference type="RefSeq" id="XP_004992807.1">
    <property type="nucleotide sequence ID" value="XM_004992750.1"/>
</dbReference>
<name>F2UD55_SALR5</name>
<dbReference type="PANTHER" id="PTHR42732:SF1">
    <property type="entry name" value="BETA-MANNOSIDASE"/>
    <property type="match status" value="1"/>
</dbReference>
<dbReference type="GeneID" id="16073378"/>
<evidence type="ECO:0000256" key="3">
    <source>
        <dbReference type="ARBA" id="ARBA00023295"/>
    </source>
</evidence>
<dbReference type="OMA" id="WASDTRT"/>
<evidence type="ECO:0000259" key="5">
    <source>
        <dbReference type="Pfam" id="PF00703"/>
    </source>
</evidence>
<dbReference type="InterPro" id="IPR017853">
    <property type="entry name" value="GH"/>
</dbReference>
<dbReference type="InParanoid" id="F2UD55"/>
<dbReference type="Pfam" id="PF00703">
    <property type="entry name" value="Glyco_hydro_2"/>
    <property type="match status" value="1"/>
</dbReference>
<gene>
    <name evidence="7" type="ORF">PTSG_05914</name>
</gene>
<dbReference type="PANTHER" id="PTHR42732">
    <property type="entry name" value="BETA-GALACTOSIDASE"/>
    <property type="match status" value="1"/>
</dbReference>
<dbReference type="Proteomes" id="UP000007799">
    <property type="component" value="Unassembled WGS sequence"/>
</dbReference>
<dbReference type="STRING" id="946362.F2UD55"/>
<dbReference type="InterPro" id="IPR006101">
    <property type="entry name" value="Glyco_hydro_2"/>
</dbReference>
<feature type="signal peptide" evidence="4">
    <location>
        <begin position="1"/>
        <end position="25"/>
    </location>
</feature>
<dbReference type="InterPro" id="IPR013783">
    <property type="entry name" value="Ig-like_fold"/>
</dbReference>